<dbReference type="AlphaFoldDB" id="A0A8J6J3C6"/>
<gene>
    <name evidence="5" type="ORF">H8S57_04660</name>
</gene>
<evidence type="ECO:0000313" key="6">
    <source>
        <dbReference type="Proteomes" id="UP000661435"/>
    </source>
</evidence>
<keyword evidence="3" id="KW-0804">Transcription</keyword>
<comment type="caution">
    <text evidence="5">The sequence shown here is derived from an EMBL/GenBank/DDBJ whole genome shotgun (WGS) entry which is preliminary data.</text>
</comment>
<dbReference type="Proteomes" id="UP000661435">
    <property type="component" value="Unassembled WGS sequence"/>
</dbReference>
<evidence type="ECO:0000256" key="2">
    <source>
        <dbReference type="ARBA" id="ARBA00023125"/>
    </source>
</evidence>
<dbReference type="GO" id="GO:0003700">
    <property type="term" value="F:DNA-binding transcription factor activity"/>
    <property type="evidence" value="ECO:0007669"/>
    <property type="project" value="TreeGrafter"/>
</dbReference>
<accession>A0A8J6J3C6</accession>
<dbReference type="InterPro" id="IPR000595">
    <property type="entry name" value="cNMP-bd_dom"/>
</dbReference>
<dbReference type="PANTHER" id="PTHR24567">
    <property type="entry name" value="CRP FAMILY TRANSCRIPTIONAL REGULATORY PROTEIN"/>
    <property type="match status" value="1"/>
</dbReference>
<dbReference type="GO" id="GO:0005829">
    <property type="term" value="C:cytosol"/>
    <property type="evidence" value="ECO:0007669"/>
    <property type="project" value="TreeGrafter"/>
</dbReference>
<dbReference type="InterPro" id="IPR014710">
    <property type="entry name" value="RmlC-like_jellyroll"/>
</dbReference>
<keyword evidence="2" id="KW-0238">DNA-binding</keyword>
<dbReference type="InterPro" id="IPR012318">
    <property type="entry name" value="HTH_CRP"/>
</dbReference>
<dbReference type="PROSITE" id="PS50042">
    <property type="entry name" value="CNMP_BINDING_3"/>
    <property type="match status" value="1"/>
</dbReference>
<keyword evidence="1" id="KW-0805">Transcription regulation</keyword>
<protein>
    <submittedName>
        <fullName evidence="5">Crp/Fnr family transcriptional regulator</fullName>
    </submittedName>
</protein>
<dbReference type="Gene3D" id="2.60.120.10">
    <property type="entry name" value="Jelly Rolls"/>
    <property type="match status" value="1"/>
</dbReference>
<evidence type="ECO:0000313" key="5">
    <source>
        <dbReference type="EMBL" id="MBC5733018.1"/>
    </source>
</evidence>
<organism evidence="5 6">
    <name type="scientific">Lawsonibacter hominis</name>
    <dbReference type="NCBI Taxonomy" id="2763053"/>
    <lineage>
        <taxon>Bacteria</taxon>
        <taxon>Bacillati</taxon>
        <taxon>Bacillota</taxon>
        <taxon>Clostridia</taxon>
        <taxon>Eubacteriales</taxon>
        <taxon>Oscillospiraceae</taxon>
        <taxon>Lawsonibacter</taxon>
    </lineage>
</organism>
<dbReference type="InterPro" id="IPR036390">
    <property type="entry name" value="WH_DNA-bd_sf"/>
</dbReference>
<dbReference type="InterPro" id="IPR018490">
    <property type="entry name" value="cNMP-bd_dom_sf"/>
</dbReference>
<dbReference type="InterPro" id="IPR050397">
    <property type="entry name" value="Env_Response_Regulators"/>
</dbReference>
<dbReference type="Pfam" id="PF00027">
    <property type="entry name" value="cNMP_binding"/>
    <property type="match status" value="1"/>
</dbReference>
<feature type="domain" description="Cyclic nucleotide-binding" evidence="4">
    <location>
        <begin position="32"/>
        <end position="109"/>
    </location>
</feature>
<keyword evidence="6" id="KW-1185">Reference proteome</keyword>
<evidence type="ECO:0000256" key="3">
    <source>
        <dbReference type="ARBA" id="ARBA00023163"/>
    </source>
</evidence>
<dbReference type="CDD" id="cd00038">
    <property type="entry name" value="CAP_ED"/>
    <property type="match status" value="1"/>
</dbReference>
<dbReference type="GO" id="GO:0003677">
    <property type="term" value="F:DNA binding"/>
    <property type="evidence" value="ECO:0007669"/>
    <property type="project" value="UniProtKB-KW"/>
</dbReference>
<dbReference type="SUPFAM" id="SSF51206">
    <property type="entry name" value="cAMP-binding domain-like"/>
    <property type="match status" value="1"/>
</dbReference>
<name>A0A8J6J3C6_9FIRM</name>
<dbReference type="PANTHER" id="PTHR24567:SF26">
    <property type="entry name" value="REGULATORY PROTEIN YEIL"/>
    <property type="match status" value="1"/>
</dbReference>
<reference evidence="5" key="1">
    <citation type="submission" date="2020-08" db="EMBL/GenBank/DDBJ databases">
        <title>Genome public.</title>
        <authorList>
            <person name="Liu C."/>
            <person name="Sun Q."/>
        </authorList>
    </citation>
    <scope>NUCLEOTIDE SEQUENCE</scope>
    <source>
        <strain evidence="5">NSJ-51</strain>
    </source>
</reference>
<evidence type="ECO:0000259" key="4">
    <source>
        <dbReference type="PROSITE" id="PS50042"/>
    </source>
</evidence>
<evidence type="ECO:0000256" key="1">
    <source>
        <dbReference type="ARBA" id="ARBA00023015"/>
    </source>
</evidence>
<dbReference type="EMBL" id="JACOPP010000004">
    <property type="protein sequence ID" value="MBC5733018.1"/>
    <property type="molecule type" value="Genomic_DNA"/>
</dbReference>
<sequence length="193" mass="21463">MFALSDGRCRRERAERGTVIYAPHRFRRCLAVVLAGRVQVNKGELIMSVLQPGDLFGAAALFNDRADYATTLTARSRCDLLFFPQALVEELMARFPAVGYNYVAYLSQRIWFLNEKIDALAAGSAEGKLAQYLLTHSREGWMEWDCSATGLAKRLGVSRASLYRALDALTASGAIRREAAGIRLLDEERLNGL</sequence>
<dbReference type="SUPFAM" id="SSF46785">
    <property type="entry name" value="Winged helix' DNA-binding domain"/>
    <property type="match status" value="1"/>
</dbReference>
<dbReference type="Pfam" id="PF13545">
    <property type="entry name" value="HTH_Crp_2"/>
    <property type="match status" value="1"/>
</dbReference>
<proteinExistence type="predicted"/>